<protein>
    <submittedName>
        <fullName evidence="1">Uncharacterized protein</fullName>
    </submittedName>
</protein>
<organism evidence="1">
    <name type="scientific">human gut metagenome</name>
    <dbReference type="NCBI Taxonomy" id="408170"/>
    <lineage>
        <taxon>unclassified sequences</taxon>
        <taxon>metagenomes</taxon>
        <taxon>organismal metagenomes</taxon>
    </lineage>
</organism>
<reference evidence="1" key="1">
    <citation type="journal article" date="2013" name="Environ. Microbiol.">
        <title>Microbiota from the distal guts of lean and obese adolescents exhibit partial functional redundancy besides clear differences in community structure.</title>
        <authorList>
            <person name="Ferrer M."/>
            <person name="Ruiz A."/>
            <person name="Lanza F."/>
            <person name="Haange S.B."/>
            <person name="Oberbach A."/>
            <person name="Till H."/>
            <person name="Bargiela R."/>
            <person name="Campoy C."/>
            <person name="Segura M.T."/>
            <person name="Richter M."/>
            <person name="von Bergen M."/>
            <person name="Seifert J."/>
            <person name="Suarez A."/>
        </authorList>
    </citation>
    <scope>NUCLEOTIDE SEQUENCE</scope>
</reference>
<accession>K1U9G0</accession>
<dbReference type="AlphaFoldDB" id="K1U9G0"/>
<proteinExistence type="predicted"/>
<gene>
    <name evidence="1" type="ORF">OBE_01619</name>
</gene>
<evidence type="ECO:0000313" key="1">
    <source>
        <dbReference type="EMBL" id="EKC74900.1"/>
    </source>
</evidence>
<name>K1U9G0_9ZZZZ</name>
<feature type="non-terminal residue" evidence="1">
    <location>
        <position position="1"/>
    </location>
</feature>
<comment type="caution">
    <text evidence="1">The sequence shown here is derived from an EMBL/GenBank/DDBJ whole genome shotgun (WGS) entry which is preliminary data.</text>
</comment>
<sequence>VYFSFYIRGFYVRNLKVCAKVQKNLVKKNGFFDFFCIFAQK</sequence>
<dbReference type="EMBL" id="AJWZ01001083">
    <property type="protein sequence ID" value="EKC74900.1"/>
    <property type="molecule type" value="Genomic_DNA"/>
</dbReference>